<dbReference type="InterPro" id="IPR036513">
    <property type="entry name" value="STAS_dom_sf"/>
</dbReference>
<feature type="transmembrane region" description="Helical" evidence="5">
    <location>
        <begin position="56"/>
        <end position="76"/>
    </location>
</feature>
<dbReference type="PROSITE" id="PS50801">
    <property type="entry name" value="STAS"/>
    <property type="match status" value="1"/>
</dbReference>
<dbReference type="InterPro" id="IPR001902">
    <property type="entry name" value="SLC26A/SulP_fam"/>
</dbReference>
<proteinExistence type="predicted"/>
<evidence type="ECO:0000313" key="7">
    <source>
        <dbReference type="EMBL" id="HGY57124.1"/>
    </source>
</evidence>
<name>A0A7V4WW71_CALAY</name>
<comment type="caution">
    <text evidence="7">The sequence shown here is derived from an EMBL/GenBank/DDBJ whole genome shotgun (WGS) entry which is preliminary data.</text>
</comment>
<dbReference type="InterPro" id="IPR011547">
    <property type="entry name" value="SLC26A/SulP_dom"/>
</dbReference>
<evidence type="ECO:0000259" key="6">
    <source>
        <dbReference type="PROSITE" id="PS50801"/>
    </source>
</evidence>
<feature type="transmembrane region" description="Helical" evidence="5">
    <location>
        <begin position="102"/>
        <end position="123"/>
    </location>
</feature>
<evidence type="ECO:0000256" key="3">
    <source>
        <dbReference type="ARBA" id="ARBA00022989"/>
    </source>
</evidence>
<dbReference type="Pfam" id="PF00916">
    <property type="entry name" value="Sulfate_transp"/>
    <property type="match status" value="1"/>
</dbReference>
<feature type="transmembrane region" description="Helical" evidence="5">
    <location>
        <begin position="393"/>
        <end position="423"/>
    </location>
</feature>
<dbReference type="AlphaFoldDB" id="A0A7V4WW71"/>
<dbReference type="GO" id="GO:0055085">
    <property type="term" value="P:transmembrane transport"/>
    <property type="evidence" value="ECO:0007669"/>
    <property type="project" value="InterPro"/>
</dbReference>
<keyword evidence="2 5" id="KW-0812">Transmembrane</keyword>
<feature type="domain" description="STAS" evidence="6">
    <location>
        <begin position="446"/>
        <end position="566"/>
    </location>
</feature>
<dbReference type="Proteomes" id="UP000885779">
    <property type="component" value="Unassembled WGS sequence"/>
</dbReference>
<dbReference type="PANTHER" id="PTHR11814">
    <property type="entry name" value="SULFATE TRANSPORTER"/>
    <property type="match status" value="1"/>
</dbReference>
<sequence>MKNNNLLRLAFPFIDDIKNYSLSKFSHDIQAAATVALIALPQAMAYALIAGVSPQYGIYAVIVGSVVGALFGFYRYTHTGPVNTSSIVVAATMAPFLQDGNYWGLFFLLGFLAGFFQFFAALLRLGNLAQFISRSVILGFTTGAGLLIAVNQLPNAIGIPKESAANFMQRLNQIILHIDSADLYHIAVALGTIVLILLIQRYSFKSESGLPYLPAHLIAVLVMAFLVYYLGWTDKGIELVGKIDASLPPLSLPEFSWSAIYQMSSGGIALALIMTAEIVASTRSNAAISGDKTNLNRELYGQGLAKMVVSFFSGMPVSASFTRTLLNYRAGAQTRFASAISGFVILMLILLFSDPVAQIPLASLAGMIILIAVRMINWKAIIITLRITPSDALAFIGTFLATLLLPLDTAIFIGVATSLIMFLRRVQYPRVIELCYDEKTDTFDELPADSENNNDIVIVHLEGDMFFGGADFLEEEMMKIAKRKHVKAIILRLKRAVLIDATSIMAMMQFASYMKHHGKILLVSGMTDEEARLFERSGLEELVGKENLFYSGSHIFGSTKKALKRARELLTEHNKTAEDGSISQRSSG</sequence>
<feature type="transmembrane region" description="Helical" evidence="5">
    <location>
        <begin position="29"/>
        <end position="49"/>
    </location>
</feature>
<dbReference type="SUPFAM" id="SSF52091">
    <property type="entry name" value="SpoIIaa-like"/>
    <property type="match status" value="1"/>
</dbReference>
<evidence type="ECO:0000256" key="2">
    <source>
        <dbReference type="ARBA" id="ARBA00022692"/>
    </source>
</evidence>
<dbReference type="Gene3D" id="3.30.750.24">
    <property type="entry name" value="STAS domain"/>
    <property type="match status" value="1"/>
</dbReference>
<gene>
    <name evidence="7" type="ORF">ENK44_15555</name>
</gene>
<feature type="transmembrane region" description="Helical" evidence="5">
    <location>
        <begin position="259"/>
        <end position="282"/>
    </location>
</feature>
<keyword evidence="3 5" id="KW-1133">Transmembrane helix</keyword>
<evidence type="ECO:0000256" key="5">
    <source>
        <dbReference type="SAM" id="Phobius"/>
    </source>
</evidence>
<organism evidence="7">
    <name type="scientific">Caldithrix abyssi</name>
    <dbReference type="NCBI Taxonomy" id="187145"/>
    <lineage>
        <taxon>Bacteria</taxon>
        <taxon>Pseudomonadati</taxon>
        <taxon>Calditrichota</taxon>
        <taxon>Calditrichia</taxon>
        <taxon>Calditrichales</taxon>
        <taxon>Calditrichaceae</taxon>
        <taxon>Caldithrix</taxon>
    </lineage>
</organism>
<accession>A0A7V4WW71</accession>
<evidence type="ECO:0000256" key="1">
    <source>
        <dbReference type="ARBA" id="ARBA00004141"/>
    </source>
</evidence>
<dbReference type="InterPro" id="IPR002645">
    <property type="entry name" value="STAS_dom"/>
</dbReference>
<feature type="transmembrane region" description="Helical" evidence="5">
    <location>
        <begin position="334"/>
        <end position="352"/>
    </location>
</feature>
<feature type="transmembrane region" description="Helical" evidence="5">
    <location>
        <begin position="135"/>
        <end position="154"/>
    </location>
</feature>
<evidence type="ECO:0000256" key="4">
    <source>
        <dbReference type="ARBA" id="ARBA00023136"/>
    </source>
</evidence>
<reference evidence="7" key="1">
    <citation type="journal article" date="2020" name="mSystems">
        <title>Genome- and Community-Level Interaction Insights into Carbon Utilization and Element Cycling Functions of Hydrothermarchaeota in Hydrothermal Sediment.</title>
        <authorList>
            <person name="Zhou Z."/>
            <person name="Liu Y."/>
            <person name="Xu W."/>
            <person name="Pan J."/>
            <person name="Luo Z.H."/>
            <person name="Li M."/>
        </authorList>
    </citation>
    <scope>NUCLEOTIDE SEQUENCE [LARGE SCALE GENOMIC DNA]</scope>
    <source>
        <strain evidence="7">HyVt-577</strain>
    </source>
</reference>
<protein>
    <submittedName>
        <fullName evidence="7">SulP family inorganic anion transporter</fullName>
    </submittedName>
</protein>
<dbReference type="CDD" id="cd07042">
    <property type="entry name" value="STAS_SulP_like_sulfate_transporter"/>
    <property type="match status" value="1"/>
</dbReference>
<dbReference type="Pfam" id="PF01740">
    <property type="entry name" value="STAS"/>
    <property type="match status" value="1"/>
</dbReference>
<feature type="transmembrane region" description="Helical" evidence="5">
    <location>
        <begin position="174"/>
        <end position="198"/>
    </location>
</feature>
<dbReference type="EMBL" id="DRQG01000144">
    <property type="protein sequence ID" value="HGY57124.1"/>
    <property type="molecule type" value="Genomic_DNA"/>
</dbReference>
<keyword evidence="4 5" id="KW-0472">Membrane</keyword>
<comment type="subcellular location">
    <subcellularLocation>
        <location evidence="1">Membrane</location>
        <topology evidence="1">Multi-pass membrane protein</topology>
    </subcellularLocation>
</comment>
<dbReference type="GO" id="GO:0016020">
    <property type="term" value="C:membrane"/>
    <property type="evidence" value="ECO:0007669"/>
    <property type="project" value="UniProtKB-SubCell"/>
</dbReference>
<feature type="transmembrane region" description="Helical" evidence="5">
    <location>
        <begin position="210"/>
        <end position="230"/>
    </location>
</feature>